<dbReference type="EMBL" id="JAOYFB010000002">
    <property type="protein sequence ID" value="KAK4008737.1"/>
    <property type="molecule type" value="Genomic_DNA"/>
</dbReference>
<reference evidence="2 3" key="1">
    <citation type="journal article" date="2023" name="Nucleic Acids Res.">
        <title>The hologenome of Daphnia magna reveals possible DNA methylation and microbiome-mediated evolution of the host genome.</title>
        <authorList>
            <person name="Chaturvedi A."/>
            <person name="Li X."/>
            <person name="Dhandapani V."/>
            <person name="Marshall H."/>
            <person name="Kissane S."/>
            <person name="Cuenca-Cambronero M."/>
            <person name="Asole G."/>
            <person name="Calvet F."/>
            <person name="Ruiz-Romero M."/>
            <person name="Marangio P."/>
            <person name="Guigo R."/>
            <person name="Rago D."/>
            <person name="Mirbahai L."/>
            <person name="Eastwood N."/>
            <person name="Colbourne J.K."/>
            <person name="Zhou J."/>
            <person name="Mallon E."/>
            <person name="Orsini L."/>
        </authorList>
    </citation>
    <scope>NUCLEOTIDE SEQUENCE [LARGE SCALE GENOMIC DNA]</scope>
    <source>
        <strain evidence="2">LRV0_1</strain>
    </source>
</reference>
<evidence type="ECO:0000313" key="2">
    <source>
        <dbReference type="EMBL" id="KAK4008737.1"/>
    </source>
</evidence>
<comment type="caution">
    <text evidence="2">The sequence shown here is derived from an EMBL/GenBank/DDBJ whole genome shotgun (WGS) entry which is preliminary data.</text>
</comment>
<evidence type="ECO:0000256" key="1">
    <source>
        <dbReference type="SAM" id="Phobius"/>
    </source>
</evidence>
<keyword evidence="3" id="KW-1185">Reference proteome</keyword>
<accession>A0ABQ9Z760</accession>
<evidence type="ECO:0000313" key="3">
    <source>
        <dbReference type="Proteomes" id="UP001234178"/>
    </source>
</evidence>
<dbReference type="Proteomes" id="UP001234178">
    <property type="component" value="Unassembled WGS sequence"/>
</dbReference>
<keyword evidence="1" id="KW-1133">Transmembrane helix</keyword>
<name>A0ABQ9Z760_9CRUS</name>
<gene>
    <name evidence="2" type="ORF">OUZ56_013870</name>
</gene>
<keyword evidence="1" id="KW-0472">Membrane</keyword>
<protein>
    <submittedName>
        <fullName evidence="2">Uncharacterized protein</fullName>
    </submittedName>
</protein>
<organism evidence="2 3">
    <name type="scientific">Daphnia magna</name>
    <dbReference type="NCBI Taxonomy" id="35525"/>
    <lineage>
        <taxon>Eukaryota</taxon>
        <taxon>Metazoa</taxon>
        <taxon>Ecdysozoa</taxon>
        <taxon>Arthropoda</taxon>
        <taxon>Crustacea</taxon>
        <taxon>Branchiopoda</taxon>
        <taxon>Diplostraca</taxon>
        <taxon>Cladocera</taxon>
        <taxon>Anomopoda</taxon>
        <taxon>Daphniidae</taxon>
        <taxon>Daphnia</taxon>
    </lineage>
</organism>
<proteinExistence type="predicted"/>
<feature type="transmembrane region" description="Helical" evidence="1">
    <location>
        <begin position="12"/>
        <end position="33"/>
    </location>
</feature>
<sequence length="130" mass="14224">MNSGVFMDFESSYASVLGLVCGPTSDYLFFGLLQNAISRYRIFARHFSLGRDGVSSGCGTRTFHTHKTNGVGKENLDTWTSVQQGRKDGCLNFCGVVSCNLVEKTAAQYDDHCTKHTTTDESNSGCNIMT</sequence>
<keyword evidence="1" id="KW-0812">Transmembrane</keyword>